<accession>A0A177Y7C4</accession>
<dbReference type="Proteomes" id="UP000077519">
    <property type="component" value="Unassembled WGS sequence"/>
</dbReference>
<dbReference type="Pfam" id="PF13404">
    <property type="entry name" value="HTH_AsnC-type"/>
    <property type="match status" value="1"/>
</dbReference>
<evidence type="ECO:0000256" key="3">
    <source>
        <dbReference type="ARBA" id="ARBA00023163"/>
    </source>
</evidence>
<dbReference type="GO" id="GO:0043565">
    <property type="term" value="F:sequence-specific DNA binding"/>
    <property type="evidence" value="ECO:0007669"/>
    <property type="project" value="InterPro"/>
</dbReference>
<name>A0A177Y7C4_9NOCA</name>
<feature type="domain" description="HTH asnC-type" evidence="5">
    <location>
        <begin position="4"/>
        <end position="43"/>
    </location>
</feature>
<proteinExistence type="predicted"/>
<reference evidence="6 7" key="1">
    <citation type="submission" date="2016-03" db="EMBL/GenBank/DDBJ databases">
        <title>Genome sequence of Rhodococcus kyotonensis KB10.</title>
        <authorList>
            <person name="Jeong H."/>
            <person name="Hong C.E."/>
            <person name="Jo S.H."/>
            <person name="Park J.M."/>
        </authorList>
    </citation>
    <scope>NUCLEOTIDE SEQUENCE [LARGE SCALE GENOMIC DNA]</scope>
    <source>
        <strain evidence="6 7">KB10</strain>
    </source>
</reference>
<dbReference type="InterPro" id="IPR036390">
    <property type="entry name" value="WH_DNA-bd_sf"/>
</dbReference>
<dbReference type="InterPro" id="IPR019887">
    <property type="entry name" value="Tscrpt_reg_AsnC/Lrp_C"/>
</dbReference>
<dbReference type="InterPro" id="IPR019888">
    <property type="entry name" value="Tscrpt_reg_AsnC-like"/>
</dbReference>
<dbReference type="InterPro" id="IPR036388">
    <property type="entry name" value="WH-like_DNA-bd_sf"/>
</dbReference>
<dbReference type="GO" id="GO:0005829">
    <property type="term" value="C:cytosol"/>
    <property type="evidence" value="ECO:0007669"/>
    <property type="project" value="TreeGrafter"/>
</dbReference>
<evidence type="ECO:0000313" key="6">
    <source>
        <dbReference type="EMBL" id="OAK51109.1"/>
    </source>
</evidence>
<dbReference type="AlphaFoldDB" id="A0A177Y7C4"/>
<feature type="domain" description="Transcription regulator AsnC/Lrp ligand binding" evidence="4">
    <location>
        <begin position="73"/>
        <end position="140"/>
    </location>
</feature>
<keyword evidence="7" id="KW-1185">Reference proteome</keyword>
<evidence type="ECO:0000313" key="7">
    <source>
        <dbReference type="Proteomes" id="UP000077519"/>
    </source>
</evidence>
<dbReference type="InterPro" id="IPR000485">
    <property type="entry name" value="AsnC-type_HTH_dom"/>
</dbReference>
<sequence length="160" mass="17756">MTDLDRTDARLLLALCDKPRATGVELATTLGLSRNTVQARLTRWEEKDALTPIDHRVRPGSLGYALQAFVTTRVDQHKLAEVTDHLRTIPEVLEVFGLSGASDMHIRIAAVDADDLYRVAGLILKIPGVERTNMSIAMRELIPYRTTPILERAASSPTNR</sequence>
<organism evidence="6 7">
    <name type="scientific">Rhodococcoides kyotonense</name>
    <dbReference type="NCBI Taxonomy" id="398843"/>
    <lineage>
        <taxon>Bacteria</taxon>
        <taxon>Bacillati</taxon>
        <taxon>Actinomycetota</taxon>
        <taxon>Actinomycetes</taxon>
        <taxon>Mycobacteriales</taxon>
        <taxon>Nocardiaceae</taxon>
        <taxon>Rhodococcoides</taxon>
    </lineage>
</organism>
<dbReference type="Pfam" id="PF01037">
    <property type="entry name" value="AsnC_trans_reg"/>
    <property type="match status" value="1"/>
</dbReference>
<dbReference type="EMBL" id="LVHI01000040">
    <property type="protein sequence ID" value="OAK51109.1"/>
    <property type="molecule type" value="Genomic_DNA"/>
</dbReference>
<protein>
    <submittedName>
        <fullName evidence="6">AsnC family transcriptional regulator</fullName>
    </submittedName>
</protein>
<dbReference type="PANTHER" id="PTHR30154:SF34">
    <property type="entry name" value="TRANSCRIPTIONAL REGULATOR AZLB"/>
    <property type="match status" value="1"/>
</dbReference>
<dbReference type="SUPFAM" id="SSF54909">
    <property type="entry name" value="Dimeric alpha+beta barrel"/>
    <property type="match status" value="1"/>
</dbReference>
<evidence type="ECO:0000256" key="1">
    <source>
        <dbReference type="ARBA" id="ARBA00023015"/>
    </source>
</evidence>
<dbReference type="PANTHER" id="PTHR30154">
    <property type="entry name" value="LEUCINE-RESPONSIVE REGULATORY PROTEIN"/>
    <property type="match status" value="1"/>
</dbReference>
<dbReference type="Gene3D" id="3.30.70.920">
    <property type="match status" value="1"/>
</dbReference>
<evidence type="ECO:0000259" key="4">
    <source>
        <dbReference type="Pfam" id="PF01037"/>
    </source>
</evidence>
<dbReference type="RefSeq" id="WP_068431541.1">
    <property type="nucleotide sequence ID" value="NZ_LVHI01000040.1"/>
</dbReference>
<dbReference type="PRINTS" id="PR00033">
    <property type="entry name" value="HTHASNC"/>
</dbReference>
<dbReference type="SUPFAM" id="SSF46785">
    <property type="entry name" value="Winged helix' DNA-binding domain"/>
    <property type="match status" value="1"/>
</dbReference>
<keyword evidence="2" id="KW-0238">DNA-binding</keyword>
<evidence type="ECO:0000256" key="2">
    <source>
        <dbReference type="ARBA" id="ARBA00023125"/>
    </source>
</evidence>
<comment type="caution">
    <text evidence="6">The sequence shown here is derived from an EMBL/GenBank/DDBJ whole genome shotgun (WGS) entry which is preliminary data.</text>
</comment>
<dbReference type="Gene3D" id="1.10.10.10">
    <property type="entry name" value="Winged helix-like DNA-binding domain superfamily/Winged helix DNA-binding domain"/>
    <property type="match status" value="1"/>
</dbReference>
<dbReference type="GO" id="GO:0043200">
    <property type="term" value="P:response to amino acid"/>
    <property type="evidence" value="ECO:0007669"/>
    <property type="project" value="TreeGrafter"/>
</dbReference>
<dbReference type="SMART" id="SM00344">
    <property type="entry name" value="HTH_ASNC"/>
    <property type="match status" value="1"/>
</dbReference>
<dbReference type="InterPro" id="IPR011008">
    <property type="entry name" value="Dimeric_a/b-barrel"/>
</dbReference>
<keyword evidence="1" id="KW-0805">Transcription regulation</keyword>
<keyword evidence="3" id="KW-0804">Transcription</keyword>
<evidence type="ECO:0000259" key="5">
    <source>
        <dbReference type="Pfam" id="PF13404"/>
    </source>
</evidence>
<gene>
    <name evidence="6" type="ORF">A3K89_12780</name>
</gene>